<reference evidence="3" key="1">
    <citation type="submission" date="2023-08" db="EMBL/GenBank/DDBJ databases">
        <title>Rhodospirillaceae gen. nov., a novel taxon isolated from the Yangtze River Yuezi River estuary sludge.</title>
        <authorList>
            <person name="Ruan L."/>
        </authorList>
    </citation>
    <scope>NUCLEOTIDE SEQUENCE [LARGE SCALE GENOMIC DNA]</scope>
    <source>
        <strain evidence="3">R-7</strain>
    </source>
</reference>
<dbReference type="EMBL" id="JAUYVI010000001">
    <property type="protein sequence ID" value="MDQ7246537.1"/>
    <property type="molecule type" value="Genomic_DNA"/>
</dbReference>
<feature type="region of interest" description="Disordered" evidence="1">
    <location>
        <begin position="127"/>
        <end position="224"/>
    </location>
</feature>
<keyword evidence="3" id="KW-1185">Reference proteome</keyword>
<name>A0ABU0YH65_9PROT</name>
<feature type="compositionally biased region" description="Pro residues" evidence="1">
    <location>
        <begin position="184"/>
        <end position="197"/>
    </location>
</feature>
<feature type="compositionally biased region" description="Low complexity" evidence="1">
    <location>
        <begin position="198"/>
        <end position="215"/>
    </location>
</feature>
<dbReference type="InterPro" id="IPR018738">
    <property type="entry name" value="DUF2280"/>
</dbReference>
<protein>
    <submittedName>
        <fullName evidence="2">DUF2280 domain-containing protein</fullName>
    </submittedName>
</protein>
<feature type="compositionally biased region" description="Low complexity" evidence="1">
    <location>
        <begin position="147"/>
        <end position="169"/>
    </location>
</feature>
<evidence type="ECO:0000313" key="3">
    <source>
        <dbReference type="Proteomes" id="UP001230156"/>
    </source>
</evidence>
<dbReference type="RefSeq" id="WP_379953929.1">
    <property type="nucleotide sequence ID" value="NZ_JAUYVI010000001.1"/>
</dbReference>
<gene>
    <name evidence="2" type="ORF">Q8A70_02615</name>
</gene>
<accession>A0ABU0YH65</accession>
<evidence type="ECO:0000256" key="1">
    <source>
        <dbReference type="SAM" id="MobiDB-lite"/>
    </source>
</evidence>
<dbReference type="Proteomes" id="UP001230156">
    <property type="component" value="Unassembled WGS sequence"/>
</dbReference>
<organism evidence="2 3">
    <name type="scientific">Dongia sedimenti</name>
    <dbReference type="NCBI Taxonomy" id="3064282"/>
    <lineage>
        <taxon>Bacteria</taxon>
        <taxon>Pseudomonadati</taxon>
        <taxon>Pseudomonadota</taxon>
        <taxon>Alphaproteobacteria</taxon>
        <taxon>Rhodospirillales</taxon>
        <taxon>Dongiaceae</taxon>
        <taxon>Dongia</taxon>
    </lineage>
</organism>
<dbReference type="Pfam" id="PF10045">
    <property type="entry name" value="DUF2280"/>
    <property type="match status" value="1"/>
</dbReference>
<comment type="caution">
    <text evidence="2">The sequence shown here is derived from an EMBL/GenBank/DDBJ whole genome shotgun (WGS) entry which is preliminary data.</text>
</comment>
<sequence>MPTLTDEIKTFIVKGLACYDTPSQVAEAVKAEFNIEITRQHVYAYDPNASQHMAPRWRELHAATRAALLRELAEIGIAHRAVRLRRLDRLASRSERHNVTTALKCIEMAAKECGGMYENRKPIVAQPTAPQPALPQYATPEPPAPQPAAAQAAMPERAAPQAVAPRPQATELQPTTPRHAVPLPVLPQPDRPAPSCPRPLAVLALPPQPPSSSEARPLSREERFRAWARDRDARDRVVAAETLSDSGRISTAPPAS</sequence>
<proteinExistence type="predicted"/>
<evidence type="ECO:0000313" key="2">
    <source>
        <dbReference type="EMBL" id="MDQ7246537.1"/>
    </source>
</evidence>